<name>A0AAW3FCP4_9BACT</name>
<accession>A0AAW3FCP4</accession>
<organism evidence="1 2">
    <name type="scientific">Prevotella histicola JCM 15637 = DNF00424</name>
    <dbReference type="NCBI Taxonomy" id="1236504"/>
    <lineage>
        <taxon>Bacteria</taxon>
        <taxon>Pseudomonadati</taxon>
        <taxon>Bacteroidota</taxon>
        <taxon>Bacteroidia</taxon>
        <taxon>Bacteroidales</taxon>
        <taxon>Prevotellaceae</taxon>
        <taxon>Prevotella</taxon>
    </lineage>
</organism>
<dbReference type="AlphaFoldDB" id="A0AAW3FCP4"/>
<comment type="caution">
    <text evidence="1">The sequence shown here is derived from an EMBL/GenBank/DDBJ whole genome shotgun (WGS) entry which is preliminary data.</text>
</comment>
<evidence type="ECO:0000313" key="2">
    <source>
        <dbReference type="Proteomes" id="UP000029533"/>
    </source>
</evidence>
<evidence type="ECO:0000313" key="1">
    <source>
        <dbReference type="EMBL" id="KGF24833.1"/>
    </source>
</evidence>
<proteinExistence type="predicted"/>
<dbReference type="Proteomes" id="UP000029533">
    <property type="component" value="Unassembled WGS sequence"/>
</dbReference>
<dbReference type="EMBL" id="JRNJ01000104">
    <property type="protein sequence ID" value="KGF24833.1"/>
    <property type="molecule type" value="Genomic_DNA"/>
</dbReference>
<gene>
    <name evidence="1" type="ORF">HMPREF2132_11075</name>
</gene>
<sequence>MIMGKFIELKILTTSMRTTETSPMMLDISQVSAVLCNHGMYRVYIGSTRFDLTEDSYNKLCSALKDYKEPSESILCNLQHDHTWIKQGLYNLIKMVEEGSLSYRPAILLSCHDKDLEAGWGVLHRRICGMRGRIIDLEKEVKRMTEPKKGK</sequence>
<protein>
    <submittedName>
        <fullName evidence="1">Uncharacterized protein</fullName>
    </submittedName>
</protein>
<reference evidence="1 2" key="1">
    <citation type="submission" date="2014-07" db="EMBL/GenBank/DDBJ databases">
        <authorList>
            <person name="McCorrison J."/>
            <person name="Sanka R."/>
            <person name="Torralba M."/>
            <person name="Gillis M."/>
            <person name="Haft D.H."/>
            <person name="Methe B."/>
            <person name="Sutton G."/>
            <person name="Nelson K.E."/>
        </authorList>
    </citation>
    <scope>NUCLEOTIDE SEQUENCE [LARGE SCALE GENOMIC DNA]</scope>
    <source>
        <strain evidence="1 2">DNF00424</strain>
    </source>
</reference>